<accession>A0A5D8Z8D7</accession>
<dbReference type="InterPro" id="IPR021125">
    <property type="entry name" value="DUF2127"/>
</dbReference>
<evidence type="ECO:0000313" key="2">
    <source>
        <dbReference type="EMBL" id="TZF90816.1"/>
    </source>
</evidence>
<dbReference type="EMBL" id="VTRV01000025">
    <property type="protein sequence ID" value="TZF90816.1"/>
    <property type="molecule type" value="Genomic_DNA"/>
</dbReference>
<dbReference type="AlphaFoldDB" id="A0A5D8Z8D7"/>
<keyword evidence="3" id="KW-1185">Reference proteome</keyword>
<keyword evidence="1" id="KW-1133">Transmembrane helix</keyword>
<evidence type="ECO:0000256" key="1">
    <source>
        <dbReference type="SAM" id="Phobius"/>
    </source>
</evidence>
<dbReference type="Pfam" id="PF09900">
    <property type="entry name" value="DUF2127"/>
    <property type="match status" value="1"/>
</dbReference>
<keyword evidence="1" id="KW-0472">Membrane</keyword>
<dbReference type="Proteomes" id="UP000323164">
    <property type="component" value="Unassembled WGS sequence"/>
</dbReference>
<protein>
    <submittedName>
        <fullName evidence="2">DUF2127 domain-containing protein</fullName>
    </submittedName>
</protein>
<feature type="transmembrane region" description="Helical" evidence="1">
    <location>
        <begin position="128"/>
        <end position="150"/>
    </location>
</feature>
<dbReference type="OrthoDB" id="121772at2"/>
<comment type="caution">
    <text evidence="2">The sequence shown here is derived from an EMBL/GenBank/DDBJ whole genome shotgun (WGS) entry which is preliminary data.</text>
</comment>
<name>A0A5D8Z8D7_9GAMM</name>
<organism evidence="2 3">
    <name type="scientific">Cognatilysobacter lacus</name>
    <dbReference type="NCBI Taxonomy" id="1643323"/>
    <lineage>
        <taxon>Bacteria</taxon>
        <taxon>Pseudomonadati</taxon>
        <taxon>Pseudomonadota</taxon>
        <taxon>Gammaproteobacteria</taxon>
        <taxon>Lysobacterales</taxon>
        <taxon>Lysobacteraceae</taxon>
        <taxon>Cognatilysobacter</taxon>
    </lineage>
</organism>
<feature type="transmembrane region" description="Helical" evidence="1">
    <location>
        <begin position="68"/>
        <end position="93"/>
    </location>
</feature>
<evidence type="ECO:0000313" key="3">
    <source>
        <dbReference type="Proteomes" id="UP000323164"/>
    </source>
</evidence>
<feature type="transmembrane region" description="Helical" evidence="1">
    <location>
        <begin position="105"/>
        <end position="122"/>
    </location>
</feature>
<proteinExistence type="predicted"/>
<dbReference type="RefSeq" id="WP_149352019.1">
    <property type="nucleotide sequence ID" value="NZ_VTRV01000025.1"/>
</dbReference>
<sequence length="162" mass="17457">MTEHPAPPYNPSPRAHPGLRAIALVEAAKGVLALITASGLELLGPAPLRNAVHVLIHHFELSTTEGPLVWLAGAISTGAVHATAAIATAYGVLHVVEAWGLWRDKVWASWLGCVAAGIYLPFDLYALWRHPGLASVSVLVINLVIVYVLARDLFRRRTRLPT</sequence>
<reference evidence="2 3" key="1">
    <citation type="submission" date="2019-08" db="EMBL/GenBank/DDBJ databases">
        <title>Draft genome sequence of Lysobacter sp. UKS-15.</title>
        <authorList>
            <person name="Im W.-T."/>
        </authorList>
    </citation>
    <scope>NUCLEOTIDE SEQUENCE [LARGE SCALE GENOMIC DNA]</scope>
    <source>
        <strain evidence="2 3">UKS-15</strain>
    </source>
</reference>
<gene>
    <name evidence="2" type="ORF">FW784_03710</name>
</gene>
<keyword evidence="1" id="KW-0812">Transmembrane</keyword>